<dbReference type="GO" id="GO:0004643">
    <property type="term" value="F:phosphoribosylaminoimidazolecarboxamide formyltransferase activity"/>
    <property type="evidence" value="ECO:0007669"/>
    <property type="project" value="UniProtKB-EC"/>
</dbReference>
<protein>
    <recommendedName>
        <fullName evidence="8">Bifunctional purine biosynthesis protein PurH</fullName>
    </recommendedName>
    <domain>
        <recommendedName>
            <fullName evidence="8">Phosphoribosylaminoimidazolecarboxamide formyltransferase</fullName>
            <ecNumber evidence="8">2.1.2.3</ecNumber>
        </recommendedName>
        <alternativeName>
            <fullName evidence="8">AICAR transformylase</fullName>
        </alternativeName>
    </domain>
    <domain>
        <recommendedName>
            <fullName evidence="8">IMP cyclohydrolase</fullName>
            <ecNumber evidence="8">3.5.4.10</ecNumber>
        </recommendedName>
        <alternativeName>
            <fullName evidence="8">ATIC</fullName>
        </alternativeName>
        <alternativeName>
            <fullName evidence="8">IMP synthase</fullName>
        </alternativeName>
        <alternativeName>
            <fullName evidence="8">Inosinicase</fullName>
        </alternativeName>
    </domain>
</protein>
<dbReference type="SUPFAM" id="SSF53927">
    <property type="entry name" value="Cytidine deaminase-like"/>
    <property type="match status" value="1"/>
</dbReference>
<proteinExistence type="inferred from homology"/>
<dbReference type="InterPro" id="IPR002695">
    <property type="entry name" value="PurH-like"/>
</dbReference>
<keyword evidence="7 8" id="KW-0511">Multifunctional enzyme</keyword>
<comment type="pathway">
    <text evidence="1 8">Purine metabolism; IMP biosynthesis via de novo pathway; IMP from 5-formamido-1-(5-phospho-D-ribosyl)imidazole-4-carboxamide: step 1/1.</text>
</comment>
<dbReference type="EC" id="3.5.4.10" evidence="8"/>
<evidence type="ECO:0000313" key="10">
    <source>
        <dbReference type="EMBL" id="USI74286.1"/>
    </source>
</evidence>
<dbReference type="Pfam" id="PF01808">
    <property type="entry name" value="AICARFT_IMPCHas"/>
    <property type="match status" value="1"/>
</dbReference>
<dbReference type="Gene3D" id="3.40.140.20">
    <property type="match status" value="2"/>
</dbReference>
<reference evidence="10" key="1">
    <citation type="journal article" date="2022" name="Toxins">
        <title>Genomic Analysis of Sphingopyxis sp. USTB-05 for Biodegrading Cyanobacterial Hepatotoxins.</title>
        <authorList>
            <person name="Liu C."/>
            <person name="Xu Q."/>
            <person name="Zhao Z."/>
            <person name="Zhang H."/>
            <person name="Liu X."/>
            <person name="Yin C."/>
            <person name="Liu Y."/>
            <person name="Yan H."/>
        </authorList>
    </citation>
    <scope>NUCLEOTIDE SEQUENCE</scope>
    <source>
        <strain evidence="10">NBD5</strain>
    </source>
</reference>
<dbReference type="RefSeq" id="WP_252168089.1">
    <property type="nucleotide sequence ID" value="NZ_CP084930.1"/>
</dbReference>
<comment type="catalytic activity">
    <reaction evidence="8">
        <text>(6R)-10-formyltetrahydrofolate + 5-amino-1-(5-phospho-beta-D-ribosyl)imidazole-4-carboxamide = 5-formamido-1-(5-phospho-D-ribosyl)imidazole-4-carboxamide + (6S)-5,6,7,8-tetrahydrofolate</text>
        <dbReference type="Rhea" id="RHEA:22192"/>
        <dbReference type="ChEBI" id="CHEBI:57453"/>
        <dbReference type="ChEBI" id="CHEBI:58467"/>
        <dbReference type="ChEBI" id="CHEBI:58475"/>
        <dbReference type="ChEBI" id="CHEBI:195366"/>
        <dbReference type="EC" id="2.1.2.3"/>
    </reaction>
</comment>
<feature type="domain" description="MGS-like" evidence="9">
    <location>
        <begin position="1"/>
        <end position="148"/>
    </location>
</feature>
<dbReference type="NCBIfam" id="NF002049">
    <property type="entry name" value="PRK00881.1"/>
    <property type="match status" value="1"/>
</dbReference>
<dbReference type="PROSITE" id="PS51855">
    <property type="entry name" value="MGS"/>
    <property type="match status" value="1"/>
</dbReference>
<evidence type="ECO:0000256" key="6">
    <source>
        <dbReference type="ARBA" id="ARBA00022801"/>
    </source>
</evidence>
<dbReference type="NCBIfam" id="TIGR00355">
    <property type="entry name" value="purH"/>
    <property type="match status" value="1"/>
</dbReference>
<accession>A0ABY4XC08</accession>
<comment type="pathway">
    <text evidence="2 8">Purine metabolism; IMP biosynthesis via de novo pathway; 5-formamido-1-(5-phospho-D-ribosyl)imidazole-4-carboxamide from 5-amino-1-(5-phospho-D-ribosyl)imidazole-4-carboxamide (10-formyl THF route): step 1/1.</text>
</comment>
<evidence type="ECO:0000256" key="4">
    <source>
        <dbReference type="ARBA" id="ARBA00022679"/>
    </source>
</evidence>
<dbReference type="Gene3D" id="3.40.50.1380">
    <property type="entry name" value="Methylglyoxal synthase-like domain"/>
    <property type="match status" value="1"/>
</dbReference>
<evidence type="ECO:0000256" key="8">
    <source>
        <dbReference type="HAMAP-Rule" id="MF_00139"/>
    </source>
</evidence>
<comment type="domain">
    <text evidence="8">The IMP cyclohydrolase activity resides in the N-terminal region.</text>
</comment>
<dbReference type="PANTHER" id="PTHR11692:SF0">
    <property type="entry name" value="BIFUNCTIONAL PURINE BIOSYNTHESIS PROTEIN ATIC"/>
    <property type="match status" value="1"/>
</dbReference>
<dbReference type="CDD" id="cd01421">
    <property type="entry name" value="IMPCH"/>
    <property type="match status" value="1"/>
</dbReference>
<gene>
    <name evidence="8 10" type="primary">purH</name>
    <name evidence="10" type="ORF">LHA26_07505</name>
</gene>
<evidence type="ECO:0000256" key="7">
    <source>
        <dbReference type="ARBA" id="ARBA00023268"/>
    </source>
</evidence>
<evidence type="ECO:0000256" key="1">
    <source>
        <dbReference type="ARBA" id="ARBA00004844"/>
    </source>
</evidence>
<dbReference type="InterPro" id="IPR016193">
    <property type="entry name" value="Cytidine_deaminase-like"/>
</dbReference>
<dbReference type="Pfam" id="PF02142">
    <property type="entry name" value="MGS"/>
    <property type="match status" value="1"/>
</dbReference>
<dbReference type="SMART" id="SM00851">
    <property type="entry name" value="MGS"/>
    <property type="match status" value="1"/>
</dbReference>
<dbReference type="InterPro" id="IPR011607">
    <property type="entry name" value="MGS-like_dom"/>
</dbReference>
<evidence type="ECO:0000259" key="9">
    <source>
        <dbReference type="PROSITE" id="PS51855"/>
    </source>
</evidence>
<dbReference type="InterPro" id="IPR024051">
    <property type="entry name" value="AICAR_Tfase_dup_dom_sf"/>
</dbReference>
<keyword evidence="4 8" id="KW-0808">Transferase</keyword>
<dbReference type="EMBL" id="CP084930">
    <property type="protein sequence ID" value="USI74286.1"/>
    <property type="molecule type" value="Genomic_DNA"/>
</dbReference>
<evidence type="ECO:0000256" key="2">
    <source>
        <dbReference type="ARBA" id="ARBA00004954"/>
    </source>
</evidence>
<comment type="similarity">
    <text evidence="3 8">Belongs to the PurH family.</text>
</comment>
<keyword evidence="5 8" id="KW-0658">Purine biosynthesis</keyword>
<dbReference type="InterPro" id="IPR036914">
    <property type="entry name" value="MGS-like_dom_sf"/>
</dbReference>
<dbReference type="PIRSF" id="PIRSF000414">
    <property type="entry name" value="AICARFT_IMPCHas"/>
    <property type="match status" value="1"/>
</dbReference>
<dbReference type="Proteomes" id="UP001056937">
    <property type="component" value="Chromosome 1"/>
</dbReference>
<keyword evidence="11" id="KW-1185">Reference proteome</keyword>
<dbReference type="PANTHER" id="PTHR11692">
    <property type="entry name" value="BIFUNCTIONAL PURINE BIOSYNTHESIS PROTEIN PURH"/>
    <property type="match status" value="1"/>
</dbReference>
<organism evidence="10 11">
    <name type="scientific">Sphingomonas morindae</name>
    <dbReference type="NCBI Taxonomy" id="1541170"/>
    <lineage>
        <taxon>Bacteria</taxon>
        <taxon>Pseudomonadati</taxon>
        <taxon>Pseudomonadota</taxon>
        <taxon>Alphaproteobacteria</taxon>
        <taxon>Sphingomonadales</taxon>
        <taxon>Sphingomonadaceae</taxon>
        <taxon>Sphingomonas</taxon>
    </lineage>
</organism>
<evidence type="ECO:0000256" key="3">
    <source>
        <dbReference type="ARBA" id="ARBA00007667"/>
    </source>
</evidence>
<evidence type="ECO:0000313" key="11">
    <source>
        <dbReference type="Proteomes" id="UP001056937"/>
    </source>
</evidence>
<dbReference type="HAMAP" id="MF_00139">
    <property type="entry name" value="PurH"/>
    <property type="match status" value="1"/>
</dbReference>
<evidence type="ECO:0000256" key="5">
    <source>
        <dbReference type="ARBA" id="ARBA00022755"/>
    </source>
</evidence>
<sequence>MSDVKIARALLSVSDKSGLVDLARALAARDVELVSTGGTARALREAGLAVKDVSDLTGFPEMMDGRVKTLHPMVHGGLLAVRDDPAHAAAMEAHGIGAIDLVVVNLYPFASTVAKGAARDEVIENIDIGGPSMVRSAAKNHRYVTIVTDPADYPALIAELGETGGATREATRIRLAGKAYAHTAAYDSAIAGWFAQTDAFTHPAGPEALGATRFPALLPLAFARAETLRYGENPHQAAALYRASGTDAGIAQARQLQGKELSYNNYNDADAALELVSEFRDGPPTVVIVKHANPCGVASADTLVEAYRAALACDSVSAFGGIIACNRPLDAETAEAMTGIFTEVVVAPDADAAAQAVFARKKNLRLLLTGALPDPVRPGLVFKSIAGGVLVQGRDDGRLAPDALRVVTRRAPTAQEHADALFAWTVAKHVKSNAIVYAKDGATAGIGAGQMNRLESARIAAWKARDAAEKAGWPAPRTIGSAVASDAFFPFADGLLAAVEAGATAVIQPGGSIRDEEVIAAADEAGLAMLFTGMRHFRH</sequence>
<comment type="catalytic activity">
    <reaction evidence="8">
        <text>IMP + H2O = 5-formamido-1-(5-phospho-D-ribosyl)imidazole-4-carboxamide</text>
        <dbReference type="Rhea" id="RHEA:18445"/>
        <dbReference type="ChEBI" id="CHEBI:15377"/>
        <dbReference type="ChEBI" id="CHEBI:58053"/>
        <dbReference type="ChEBI" id="CHEBI:58467"/>
        <dbReference type="EC" id="3.5.4.10"/>
    </reaction>
</comment>
<dbReference type="EC" id="2.1.2.3" evidence="8"/>
<name>A0ABY4XC08_9SPHN</name>
<keyword evidence="6 8" id="KW-0378">Hydrolase</keyword>
<dbReference type="SMART" id="SM00798">
    <property type="entry name" value="AICARFT_IMPCHas"/>
    <property type="match status" value="1"/>
</dbReference>
<dbReference type="SUPFAM" id="SSF52335">
    <property type="entry name" value="Methylglyoxal synthase-like"/>
    <property type="match status" value="1"/>
</dbReference>
<dbReference type="GO" id="GO:0003937">
    <property type="term" value="F:IMP cyclohydrolase activity"/>
    <property type="evidence" value="ECO:0007669"/>
    <property type="project" value="UniProtKB-EC"/>
</dbReference>